<dbReference type="AlphaFoldDB" id="A0A1P8Q3B6"/>
<organism evidence="4 5">
    <name type="scientific">Companilactobacillus allii</name>
    <dbReference type="NCBI Taxonomy" id="1847728"/>
    <lineage>
        <taxon>Bacteria</taxon>
        <taxon>Bacillati</taxon>
        <taxon>Bacillota</taxon>
        <taxon>Bacilli</taxon>
        <taxon>Lactobacillales</taxon>
        <taxon>Lactobacillaceae</taxon>
        <taxon>Companilactobacillus</taxon>
    </lineage>
</organism>
<evidence type="ECO:0000313" key="5">
    <source>
        <dbReference type="Proteomes" id="UP000187499"/>
    </source>
</evidence>
<sequence length="179" mass="21304">MNKITNEKIIETAEELLKNNSDVTLYDIGKELNITHAALYKHFKNKDELWTAVLIHWFDTEIFNKIEVHMEYKEPKLILKNWIWQFINAKKNVYNINKRMFILNTQYIDNRPIVLREVLESSYATINNIMGYEDNDYKTAEAIMSVFSVFIIPSFAETWNLPDYEERFENIWNLIAGGI</sequence>
<dbReference type="Pfam" id="PF00440">
    <property type="entry name" value="TetR_N"/>
    <property type="match status" value="1"/>
</dbReference>
<evidence type="ECO:0000259" key="3">
    <source>
        <dbReference type="PROSITE" id="PS50977"/>
    </source>
</evidence>
<dbReference type="EMBL" id="CP019323">
    <property type="protein sequence ID" value="APX72350.1"/>
    <property type="molecule type" value="Genomic_DNA"/>
</dbReference>
<dbReference type="RefSeq" id="WP_076615380.1">
    <property type="nucleotide sequence ID" value="NZ_CP019323.1"/>
</dbReference>
<dbReference type="GO" id="GO:0003677">
    <property type="term" value="F:DNA binding"/>
    <property type="evidence" value="ECO:0007669"/>
    <property type="project" value="UniProtKB-UniRule"/>
</dbReference>
<reference evidence="5" key="1">
    <citation type="submission" date="2016-12" db="EMBL/GenBank/DDBJ databases">
        <authorList>
            <person name="Jung M.Y."/>
            <person name="Lee S.H."/>
        </authorList>
    </citation>
    <scope>NUCLEOTIDE SEQUENCE [LARGE SCALE GENOMIC DNA]</scope>
    <source>
        <strain evidence="5">WiKim39</strain>
    </source>
</reference>
<dbReference type="PROSITE" id="PS50977">
    <property type="entry name" value="HTH_TETR_2"/>
    <property type="match status" value="1"/>
</dbReference>
<dbReference type="SUPFAM" id="SSF46689">
    <property type="entry name" value="Homeodomain-like"/>
    <property type="match status" value="1"/>
</dbReference>
<keyword evidence="5" id="KW-1185">Reference proteome</keyword>
<name>A0A1P8Q3B6_9LACO</name>
<evidence type="ECO:0000313" key="4">
    <source>
        <dbReference type="EMBL" id="APX72350.1"/>
    </source>
</evidence>
<dbReference type="KEGG" id="lalw:BTM29_07150"/>
<dbReference type="InterPro" id="IPR001647">
    <property type="entry name" value="HTH_TetR"/>
</dbReference>
<accession>A0A1P8Q3B6</accession>
<keyword evidence="1 2" id="KW-0238">DNA-binding</keyword>
<dbReference type="STRING" id="1847728.BTM29_07150"/>
<protein>
    <submittedName>
        <fullName evidence="4">TetR family transcriptional regulator</fullName>
    </submittedName>
</protein>
<evidence type="ECO:0000256" key="1">
    <source>
        <dbReference type="ARBA" id="ARBA00023125"/>
    </source>
</evidence>
<gene>
    <name evidence="4" type="ORF">BTM29_07150</name>
</gene>
<feature type="DNA-binding region" description="H-T-H motif" evidence="2">
    <location>
        <begin position="24"/>
        <end position="43"/>
    </location>
</feature>
<dbReference type="InterPro" id="IPR009057">
    <property type="entry name" value="Homeodomain-like_sf"/>
</dbReference>
<dbReference type="Gene3D" id="1.10.357.10">
    <property type="entry name" value="Tetracycline Repressor, domain 2"/>
    <property type="match status" value="1"/>
</dbReference>
<dbReference type="OrthoDB" id="9815924at2"/>
<proteinExistence type="predicted"/>
<evidence type="ECO:0000256" key="2">
    <source>
        <dbReference type="PROSITE-ProRule" id="PRU00335"/>
    </source>
</evidence>
<feature type="domain" description="HTH tetR-type" evidence="3">
    <location>
        <begin position="3"/>
        <end position="61"/>
    </location>
</feature>
<dbReference type="Proteomes" id="UP000187499">
    <property type="component" value="Chromosome"/>
</dbReference>